<name>A0A7W3U074_9LACO</name>
<feature type="non-terminal residue" evidence="4">
    <location>
        <position position="274"/>
    </location>
</feature>
<proteinExistence type="predicted"/>
<feature type="chain" id="PRO_5030801647" evidence="3">
    <location>
        <begin position="26"/>
        <end position="274"/>
    </location>
</feature>
<comment type="caution">
    <text evidence="4">The sequence shown here is derived from an EMBL/GenBank/DDBJ whole genome shotgun (WGS) entry which is preliminary data.</text>
</comment>
<dbReference type="EMBL" id="JACIUY010000055">
    <property type="protein sequence ID" value="MBB1086240.1"/>
    <property type="molecule type" value="Genomic_DNA"/>
</dbReference>
<evidence type="ECO:0000256" key="1">
    <source>
        <dbReference type="ARBA" id="ARBA00022737"/>
    </source>
</evidence>
<keyword evidence="1" id="KW-0677">Repeat</keyword>
<evidence type="ECO:0000256" key="2">
    <source>
        <dbReference type="PROSITE-ProRule" id="PRU00591"/>
    </source>
</evidence>
<feature type="repeat" description="Cell wall-binding" evidence="2">
    <location>
        <begin position="225"/>
        <end position="248"/>
    </location>
</feature>
<protein>
    <submittedName>
        <fullName evidence="4">Uncharacterized protein</fullName>
    </submittedName>
</protein>
<dbReference type="SUPFAM" id="SSF69360">
    <property type="entry name" value="Cell wall binding repeat"/>
    <property type="match status" value="1"/>
</dbReference>
<evidence type="ECO:0000256" key="3">
    <source>
        <dbReference type="SAM" id="SignalP"/>
    </source>
</evidence>
<dbReference type="AlphaFoldDB" id="A0A7W3U074"/>
<dbReference type="Gene3D" id="2.10.270.10">
    <property type="entry name" value="Cholin Binding"/>
    <property type="match status" value="2"/>
</dbReference>
<dbReference type="InterPro" id="IPR018337">
    <property type="entry name" value="Cell_wall/Cho-bd_repeat"/>
</dbReference>
<dbReference type="Pfam" id="PF01473">
    <property type="entry name" value="Choline_bind_1"/>
    <property type="match status" value="2"/>
</dbReference>
<evidence type="ECO:0000313" key="4">
    <source>
        <dbReference type="EMBL" id="MBB1086240.1"/>
    </source>
</evidence>
<dbReference type="PROSITE" id="PS51170">
    <property type="entry name" value="CW"/>
    <property type="match status" value="1"/>
</dbReference>
<dbReference type="Proteomes" id="UP000518255">
    <property type="component" value="Unassembled WGS sequence"/>
</dbReference>
<keyword evidence="3" id="KW-0732">Signal</keyword>
<organism evidence="4 5">
    <name type="scientific">Limosilactobacillus fastidiosus</name>
    <dbReference type="NCBI Taxonomy" id="2759855"/>
    <lineage>
        <taxon>Bacteria</taxon>
        <taxon>Bacillati</taxon>
        <taxon>Bacillota</taxon>
        <taxon>Bacilli</taxon>
        <taxon>Lactobacillales</taxon>
        <taxon>Lactobacillaceae</taxon>
        <taxon>Limosilactobacillus</taxon>
    </lineage>
</organism>
<evidence type="ECO:0000313" key="5">
    <source>
        <dbReference type="Proteomes" id="UP000518255"/>
    </source>
</evidence>
<sequence>MKKKLWLVSTTVLAGLALGITGVSADNNVGTNSNDVNSAVTVNNKNVNSSATSAEVKTNQISDSVASTSADTNAQYSNAVNEQQVTTGDQTATATTNQARADWHSGYLTGWQSSQNYDGTYDWTYRKADGTRAENEWLLINGAWYYFDGYTMANKGWNYAPWYGQSNYYYFDANGHYVTNSWHSSSNYNGTYDWTYSKADGTRAENEWLWINGAWYYFDGDIMAANGWHYAPWYGQSNYYYFDTNGHYVTNCWHSTRNGHNQYPTWTYSKADGT</sequence>
<reference evidence="4 5" key="1">
    <citation type="submission" date="2020-07" db="EMBL/GenBank/DDBJ databases">
        <title>Description of Limosilactobacillus balticus sp. nov., Limosilactobacillus agrestis sp. nov., Limosilactobacillus albertensis sp. nov., Limosilactobacillus rudii sp. nov., Limosilactobacillus fastidiosus sp. nov., five novel Limosilactobacillus species isolated from the vertebrate gastrointestinal tract, and proposal of 6 subspecies of Limosilactobacillus reuteri adapted to the gastrointestinal tract of specific vertebrate hosts.</title>
        <authorList>
            <person name="Li F."/>
            <person name="Cheng C."/>
            <person name="Zheng J."/>
            <person name="Quevedo R.M."/>
            <person name="Li J."/>
            <person name="Roos S."/>
            <person name="Gaenzle M.G."/>
            <person name="Walter J."/>
        </authorList>
    </citation>
    <scope>NUCLEOTIDE SEQUENCE [LARGE SCALE GENOMIC DNA]</scope>
    <source>
        <strain evidence="4 5">WF-MA3-C</strain>
    </source>
</reference>
<feature type="signal peptide" evidence="3">
    <location>
        <begin position="1"/>
        <end position="25"/>
    </location>
</feature>
<accession>A0A7W3U074</accession>
<gene>
    <name evidence="4" type="ORF">H5R63_05515</name>
</gene>